<reference evidence="1 2" key="1">
    <citation type="journal article" date="2018" name="Front. Plant Sci.">
        <title>Red Clover (Trifolium pratense) and Zigzag Clover (T. medium) - A Picture of Genomic Similarities and Differences.</title>
        <authorList>
            <person name="Dluhosova J."/>
            <person name="Istvanek J."/>
            <person name="Nedelnik J."/>
            <person name="Repkova J."/>
        </authorList>
    </citation>
    <scope>NUCLEOTIDE SEQUENCE [LARGE SCALE GENOMIC DNA]</scope>
    <source>
        <strain evidence="2">cv. 10/8</strain>
        <tissue evidence="1">Leaf</tissue>
    </source>
</reference>
<organism evidence="1 2">
    <name type="scientific">Trifolium medium</name>
    <dbReference type="NCBI Taxonomy" id="97028"/>
    <lineage>
        <taxon>Eukaryota</taxon>
        <taxon>Viridiplantae</taxon>
        <taxon>Streptophyta</taxon>
        <taxon>Embryophyta</taxon>
        <taxon>Tracheophyta</taxon>
        <taxon>Spermatophyta</taxon>
        <taxon>Magnoliopsida</taxon>
        <taxon>eudicotyledons</taxon>
        <taxon>Gunneridae</taxon>
        <taxon>Pentapetalae</taxon>
        <taxon>rosids</taxon>
        <taxon>fabids</taxon>
        <taxon>Fabales</taxon>
        <taxon>Fabaceae</taxon>
        <taxon>Papilionoideae</taxon>
        <taxon>50 kb inversion clade</taxon>
        <taxon>NPAAA clade</taxon>
        <taxon>Hologalegina</taxon>
        <taxon>IRL clade</taxon>
        <taxon>Trifolieae</taxon>
        <taxon>Trifolium</taxon>
    </lineage>
</organism>
<evidence type="ECO:0000313" key="1">
    <source>
        <dbReference type="EMBL" id="MCI78540.1"/>
    </source>
</evidence>
<accession>A0A392UWI4</accession>
<comment type="caution">
    <text evidence="1">The sequence shown here is derived from an EMBL/GenBank/DDBJ whole genome shotgun (WGS) entry which is preliminary data.</text>
</comment>
<feature type="non-terminal residue" evidence="1">
    <location>
        <position position="1"/>
    </location>
</feature>
<keyword evidence="2" id="KW-1185">Reference proteome</keyword>
<dbReference type="AlphaFoldDB" id="A0A392UWI4"/>
<name>A0A392UWI4_9FABA</name>
<dbReference type="Proteomes" id="UP000265520">
    <property type="component" value="Unassembled WGS sequence"/>
</dbReference>
<proteinExistence type="predicted"/>
<protein>
    <submittedName>
        <fullName evidence="1">Uncharacterized protein</fullName>
    </submittedName>
</protein>
<evidence type="ECO:0000313" key="2">
    <source>
        <dbReference type="Proteomes" id="UP000265520"/>
    </source>
</evidence>
<gene>
    <name evidence="1" type="ORF">A2U01_0099810</name>
</gene>
<sequence length="18" mass="2046">NIWHIVVEVLTFVDFGSA</sequence>
<dbReference type="EMBL" id="LXQA010952917">
    <property type="protein sequence ID" value="MCI78540.1"/>
    <property type="molecule type" value="Genomic_DNA"/>
</dbReference>